<dbReference type="EMBL" id="CM047739">
    <property type="protein sequence ID" value="KAJ0041857.1"/>
    <property type="molecule type" value="Genomic_DNA"/>
</dbReference>
<dbReference type="Proteomes" id="UP001163603">
    <property type="component" value="Chromosome 4"/>
</dbReference>
<proteinExistence type="predicted"/>
<comment type="caution">
    <text evidence="1">The sequence shown here is derived from an EMBL/GenBank/DDBJ whole genome shotgun (WGS) entry which is preliminary data.</text>
</comment>
<sequence>MLEMPCRILMDLVGPKIRTGSLKPGPCVTKISLKKNATGNVILPAQVWLSYKEAGPPPSHLSPDAALFIDDQRFLSELKEGFVAECTRTAYVKSGKELYTKGKKGRLLTGKEDLSGPASLGHRITCSSGYLLDSIKPGEPIAFDDGKIWGVIQGASNSEIVVSITRAGLRGSHGSGICCSHADIVGVSFVRDMSDIVELRQELEKRKLQNLGALAVECGWERLADIQEEILSICGAAHLPVIWATQVLESLVKSGVPTRAEITNVVNGRR</sequence>
<gene>
    <name evidence="1" type="ORF">Pint_17688</name>
</gene>
<evidence type="ECO:0000313" key="1">
    <source>
        <dbReference type="EMBL" id="KAJ0041857.1"/>
    </source>
</evidence>
<evidence type="ECO:0000313" key="2">
    <source>
        <dbReference type="Proteomes" id="UP001163603"/>
    </source>
</evidence>
<keyword evidence="2" id="KW-1185">Reference proteome</keyword>
<accession>A0ACC0YT98</accession>
<name>A0ACC0YT98_9ROSI</name>
<organism evidence="1 2">
    <name type="scientific">Pistacia integerrima</name>
    <dbReference type="NCBI Taxonomy" id="434235"/>
    <lineage>
        <taxon>Eukaryota</taxon>
        <taxon>Viridiplantae</taxon>
        <taxon>Streptophyta</taxon>
        <taxon>Embryophyta</taxon>
        <taxon>Tracheophyta</taxon>
        <taxon>Spermatophyta</taxon>
        <taxon>Magnoliopsida</taxon>
        <taxon>eudicotyledons</taxon>
        <taxon>Gunneridae</taxon>
        <taxon>Pentapetalae</taxon>
        <taxon>rosids</taxon>
        <taxon>malvids</taxon>
        <taxon>Sapindales</taxon>
        <taxon>Anacardiaceae</taxon>
        <taxon>Pistacia</taxon>
    </lineage>
</organism>
<reference evidence="2" key="1">
    <citation type="journal article" date="2023" name="G3 (Bethesda)">
        <title>Genome assembly and association tests identify interacting loci associated with vigor, precocity, and sex in interspecific pistachio rootstocks.</title>
        <authorList>
            <person name="Palmer W."/>
            <person name="Jacygrad E."/>
            <person name="Sagayaradj S."/>
            <person name="Cavanaugh K."/>
            <person name="Han R."/>
            <person name="Bertier L."/>
            <person name="Beede B."/>
            <person name="Kafkas S."/>
            <person name="Golino D."/>
            <person name="Preece J."/>
            <person name="Michelmore R."/>
        </authorList>
    </citation>
    <scope>NUCLEOTIDE SEQUENCE [LARGE SCALE GENOMIC DNA]</scope>
</reference>
<protein>
    <submittedName>
        <fullName evidence="1">Uncharacterized protein</fullName>
    </submittedName>
</protein>